<evidence type="ECO:0000256" key="1">
    <source>
        <dbReference type="ARBA" id="ARBA00004286"/>
    </source>
</evidence>
<evidence type="ECO:0000256" key="2">
    <source>
        <dbReference type="ARBA" id="ARBA00006533"/>
    </source>
</evidence>
<keyword evidence="5" id="KW-0498">Mitosis</keyword>
<evidence type="ECO:0000256" key="6">
    <source>
        <dbReference type="ARBA" id="ARBA00023067"/>
    </source>
</evidence>
<evidence type="ECO:0000256" key="7">
    <source>
        <dbReference type="ARBA" id="ARBA00023306"/>
    </source>
</evidence>
<accession>A0A2G4T348</accession>
<dbReference type="InterPro" id="IPR011989">
    <property type="entry name" value="ARM-like"/>
</dbReference>
<dbReference type="GO" id="GO:0000796">
    <property type="term" value="C:condensin complex"/>
    <property type="evidence" value="ECO:0007669"/>
    <property type="project" value="InterPro"/>
</dbReference>
<evidence type="ECO:0000313" key="10">
    <source>
        <dbReference type="EMBL" id="PHZ15424.1"/>
    </source>
</evidence>
<dbReference type="InterPro" id="IPR025977">
    <property type="entry name" value="Cnd3_C"/>
</dbReference>
<dbReference type="SUPFAM" id="SSF48371">
    <property type="entry name" value="ARM repeat"/>
    <property type="match status" value="1"/>
</dbReference>
<keyword evidence="6" id="KW-0226">DNA condensation</keyword>
<dbReference type="RefSeq" id="XP_023469132.1">
    <property type="nucleotide sequence ID" value="XM_023612319.1"/>
</dbReference>
<organism evidence="10 11">
    <name type="scientific">Rhizopus microsporus ATCC 52813</name>
    <dbReference type="NCBI Taxonomy" id="1340429"/>
    <lineage>
        <taxon>Eukaryota</taxon>
        <taxon>Fungi</taxon>
        <taxon>Fungi incertae sedis</taxon>
        <taxon>Mucoromycota</taxon>
        <taxon>Mucoromycotina</taxon>
        <taxon>Mucoromycetes</taxon>
        <taxon>Mucorales</taxon>
        <taxon>Mucorineae</taxon>
        <taxon>Rhizopodaceae</taxon>
        <taxon>Rhizopus</taxon>
    </lineage>
</organism>
<feature type="compositionally biased region" description="Basic and acidic residues" evidence="8">
    <location>
        <begin position="119"/>
        <end position="129"/>
    </location>
</feature>
<evidence type="ECO:0000259" key="9">
    <source>
        <dbReference type="Pfam" id="PF12719"/>
    </source>
</evidence>
<gene>
    <name evidence="10" type="ORF">RHIMIDRAFT_272461</name>
</gene>
<comment type="similarity">
    <text evidence="2">Belongs to the CND3 (condensin subunit 3) family.</text>
</comment>
<dbReference type="GO" id="GO:0000793">
    <property type="term" value="C:condensed chromosome"/>
    <property type="evidence" value="ECO:0007669"/>
    <property type="project" value="TreeGrafter"/>
</dbReference>
<dbReference type="GO" id="GO:0051301">
    <property type="term" value="P:cell division"/>
    <property type="evidence" value="ECO:0007669"/>
    <property type="project" value="UniProtKB-KW"/>
</dbReference>
<evidence type="ECO:0000256" key="8">
    <source>
        <dbReference type="SAM" id="MobiDB-lite"/>
    </source>
</evidence>
<evidence type="ECO:0000256" key="4">
    <source>
        <dbReference type="ARBA" id="ARBA00022618"/>
    </source>
</evidence>
<protein>
    <submittedName>
        <fullName evidence="10">ARM repeat-containing protein</fullName>
    </submittedName>
</protein>
<dbReference type="Gene3D" id="1.25.10.10">
    <property type="entry name" value="Leucine-rich Repeat Variant"/>
    <property type="match status" value="2"/>
</dbReference>
<sequence length="886" mass="102014">MLTKENVLNSLKTRVPEIFMEAQKPNAVLRKYSINLTELQFPCCLKSPAKKGEPQDIDYEGEAIFTKEVLRNINKVLSIKKKEPHADRIVRFIASFLQYMQEFDNNLRADEPEPQTSVTEKEESESTRDESDESDQSDIDRSKEPTIVIESLSNSEGEEDQEEGYETVGSRFVEILLRHLLRGFTAKRSSVRLRCCQIVALSISSMGEIDEDLYQDLKAALFERIKDREAQVRIQAVTALCRLQGADIDIDPADGKTILQKLMWILQHDSSAELRRVILFNIDPNQETLPFIVERARDLDPINRRVVYLKPLSEIRDFRLLTSEQRNNVLKWGLNDRDPLVRKAVAKMLSTKWIQQANNNLIEFLERLEIMNPGIADIAESVLNAFFTERMDIINEITFDAEFWKHLTPESAFLAKVFIKFLQANNMDERLDEVLPEVITHAANLSYYTDMYHATSLEDKPEYEFIISQLLETCMSLDYADEVGRRKVFELLRSIMVSNEVIDDHLTRIVRLFRVVSSDERDFTRTMIEIISDIQEQLNPFDVLDESPLKKSRLDSEPSSQRSTPLAESNDTHIRLKCLAICKNMLENSQESFTKNSNLYGLLNDLIVPAVQNPDTQLREVGLHCLGLCCTLDRELAQHNTALFIHCIKCGHDELKIKALMILFDLLMTYGFQAVTEHLNNADEIKEVLEYCLDDNNDEVQALAAEGIAKLMLTKRLNDENLLRLLVLLYFLPTIDQPNIKVQQCLSYFFPAYSFSSPENQKTMANITISALTEVCNMHEDLKPYETMINPIQISDMLADWVDPRKLAKLHIENLYDNETDMSTPGELAVDALEIAFKATGHKRKTLLHFVLKLYLDKAKKEELQKIRNIIEKINTVIENHVYDPT</sequence>
<evidence type="ECO:0000256" key="3">
    <source>
        <dbReference type="ARBA" id="ARBA00022454"/>
    </source>
</evidence>
<reference evidence="10 11" key="1">
    <citation type="journal article" date="2016" name="Proc. Natl. Acad. Sci. U.S.A.">
        <title>Lipid metabolic changes in an early divergent fungus govern the establishment of a mutualistic symbiosis with endobacteria.</title>
        <authorList>
            <person name="Lastovetsky O.A."/>
            <person name="Gaspar M.L."/>
            <person name="Mondo S.J."/>
            <person name="LaButti K.M."/>
            <person name="Sandor L."/>
            <person name="Grigoriev I.V."/>
            <person name="Henry S.A."/>
            <person name="Pawlowska T.E."/>
        </authorList>
    </citation>
    <scope>NUCLEOTIDE SEQUENCE [LARGE SCALE GENOMIC DNA]</scope>
    <source>
        <strain evidence="10 11">ATCC 52813</strain>
    </source>
</reference>
<dbReference type="PANTHER" id="PTHR14418:SF5">
    <property type="entry name" value="CONDENSIN COMPLEX SUBUNIT 3"/>
    <property type="match status" value="1"/>
</dbReference>
<evidence type="ECO:0000313" key="11">
    <source>
        <dbReference type="Proteomes" id="UP000242254"/>
    </source>
</evidence>
<dbReference type="AlphaFoldDB" id="A0A2G4T348"/>
<keyword evidence="11" id="KW-1185">Reference proteome</keyword>
<dbReference type="InterPro" id="IPR016024">
    <property type="entry name" value="ARM-type_fold"/>
</dbReference>
<dbReference type="STRING" id="1340429.A0A2G4T348"/>
<comment type="subcellular location">
    <subcellularLocation>
        <location evidence="1">Chromosome</location>
    </subcellularLocation>
</comment>
<keyword evidence="3" id="KW-0158">Chromosome</keyword>
<dbReference type="PANTHER" id="PTHR14418">
    <property type="entry name" value="CONDENSIN COMPLEX SUBUNIT 3-RELATED"/>
    <property type="match status" value="1"/>
</dbReference>
<dbReference type="EMBL" id="KZ303844">
    <property type="protein sequence ID" value="PHZ15424.1"/>
    <property type="molecule type" value="Genomic_DNA"/>
</dbReference>
<dbReference type="GeneID" id="35443308"/>
<dbReference type="Pfam" id="PF12719">
    <property type="entry name" value="Cnd3"/>
    <property type="match status" value="1"/>
</dbReference>
<keyword evidence="4" id="KW-0132">Cell division</keyword>
<dbReference type="Proteomes" id="UP000242254">
    <property type="component" value="Unassembled WGS sequence"/>
</dbReference>
<dbReference type="InterPro" id="IPR027165">
    <property type="entry name" value="CND3"/>
</dbReference>
<keyword evidence="7" id="KW-0131">Cell cycle</keyword>
<feature type="domain" description="Nuclear condensin complex subunit 3 C-terminal" evidence="9">
    <location>
        <begin position="577"/>
        <end position="856"/>
    </location>
</feature>
<dbReference type="GO" id="GO:0007076">
    <property type="term" value="P:mitotic chromosome condensation"/>
    <property type="evidence" value="ECO:0007669"/>
    <property type="project" value="InterPro"/>
</dbReference>
<feature type="region of interest" description="Disordered" evidence="8">
    <location>
        <begin position="107"/>
        <end position="164"/>
    </location>
</feature>
<proteinExistence type="inferred from homology"/>
<name>A0A2G4T348_RHIZD</name>
<evidence type="ECO:0000256" key="5">
    <source>
        <dbReference type="ARBA" id="ARBA00022776"/>
    </source>
</evidence>